<evidence type="ECO:0000313" key="2">
    <source>
        <dbReference type="Proteomes" id="UP000789901"/>
    </source>
</evidence>
<keyword evidence="2" id="KW-1185">Reference proteome</keyword>
<sequence length="127" mass="14537">QMIIGFGFDLMKVASGRSSLPPSNGGEKRSALNEYWYNRRKATKQSMLSHTVSEQKKNMNLERRDRLLKTYSTHVKNELISMCLLHFPEFITKSCARISNNISRSKENLKLDKAISGADNQIDNNRS</sequence>
<accession>A0ABN7UNP0</accession>
<dbReference type="Proteomes" id="UP000789901">
    <property type="component" value="Unassembled WGS sequence"/>
</dbReference>
<comment type="caution">
    <text evidence="1">The sequence shown here is derived from an EMBL/GenBank/DDBJ whole genome shotgun (WGS) entry which is preliminary data.</text>
</comment>
<feature type="non-terminal residue" evidence="1">
    <location>
        <position position="1"/>
    </location>
</feature>
<organism evidence="1 2">
    <name type="scientific">Gigaspora margarita</name>
    <dbReference type="NCBI Taxonomy" id="4874"/>
    <lineage>
        <taxon>Eukaryota</taxon>
        <taxon>Fungi</taxon>
        <taxon>Fungi incertae sedis</taxon>
        <taxon>Mucoromycota</taxon>
        <taxon>Glomeromycotina</taxon>
        <taxon>Glomeromycetes</taxon>
        <taxon>Diversisporales</taxon>
        <taxon>Gigasporaceae</taxon>
        <taxon>Gigaspora</taxon>
    </lineage>
</organism>
<protein>
    <submittedName>
        <fullName evidence="1">9841_t:CDS:1</fullName>
    </submittedName>
</protein>
<gene>
    <name evidence="1" type="ORF">GMARGA_LOCUS8083</name>
</gene>
<dbReference type="EMBL" id="CAJVQB010004066">
    <property type="protein sequence ID" value="CAG8626003.1"/>
    <property type="molecule type" value="Genomic_DNA"/>
</dbReference>
<evidence type="ECO:0000313" key="1">
    <source>
        <dbReference type="EMBL" id="CAG8626003.1"/>
    </source>
</evidence>
<reference evidence="1 2" key="1">
    <citation type="submission" date="2021-06" db="EMBL/GenBank/DDBJ databases">
        <authorList>
            <person name="Kallberg Y."/>
            <person name="Tangrot J."/>
            <person name="Rosling A."/>
        </authorList>
    </citation>
    <scope>NUCLEOTIDE SEQUENCE [LARGE SCALE GENOMIC DNA]</scope>
    <source>
        <strain evidence="1 2">120-4 pot B 10/14</strain>
    </source>
</reference>
<proteinExistence type="predicted"/>
<name>A0ABN7UNP0_GIGMA</name>